<dbReference type="EMBL" id="CZQE01000379">
    <property type="protein sequence ID" value="CUS46574.1"/>
    <property type="molecule type" value="Genomic_DNA"/>
</dbReference>
<keyword evidence="1" id="KW-1133">Transmembrane helix</keyword>
<protein>
    <recommendedName>
        <fullName evidence="3">PepSY domain-containing protein</fullName>
    </recommendedName>
</protein>
<evidence type="ECO:0000313" key="2">
    <source>
        <dbReference type="EMBL" id="CUS46574.1"/>
    </source>
</evidence>
<keyword evidence="1" id="KW-0472">Membrane</keyword>
<reference evidence="2" key="1">
    <citation type="submission" date="2015-10" db="EMBL/GenBank/DDBJ databases">
        <authorList>
            <person name="Gilbert D.G."/>
        </authorList>
    </citation>
    <scope>NUCLEOTIDE SEQUENCE</scope>
</reference>
<proteinExistence type="predicted"/>
<name>A0A160TR64_9ZZZZ</name>
<gene>
    <name evidence="2" type="ORF">MGWOODY_Smn2552</name>
</gene>
<evidence type="ECO:0000256" key="1">
    <source>
        <dbReference type="SAM" id="Phobius"/>
    </source>
</evidence>
<sequence length="243" mass="26787">MRSPRARLHLLASRAHKWLAIVVGAQLLLWFASGALMSFLPIGRVHGDHLVDRTTGMPLNPGIGLAAPSEYLRSLGEPVQSITIRMLGSKPVAEVMTAKGVTLVDAVTASRLPPLDAQIAETIARDAWRGPDRPIASVTLVSDPGAEYRGPLPAWRVAFADADATRIFIPASTGRIAAVRTGTWRLYDFFWGLHIMDWKNHENFNTPWLLSFALGGIVLWLGGAVLLYMRWPVRRRRAVSRPT</sequence>
<feature type="transmembrane region" description="Helical" evidence="1">
    <location>
        <begin position="208"/>
        <end position="228"/>
    </location>
</feature>
<evidence type="ECO:0008006" key="3">
    <source>
        <dbReference type="Google" id="ProtNLM"/>
    </source>
</evidence>
<accession>A0A160TR64</accession>
<dbReference type="AlphaFoldDB" id="A0A160TR64"/>
<organism evidence="2">
    <name type="scientific">hydrothermal vent metagenome</name>
    <dbReference type="NCBI Taxonomy" id="652676"/>
    <lineage>
        <taxon>unclassified sequences</taxon>
        <taxon>metagenomes</taxon>
        <taxon>ecological metagenomes</taxon>
    </lineage>
</organism>
<keyword evidence="1" id="KW-0812">Transmembrane</keyword>